<reference evidence="1 2" key="1">
    <citation type="journal article" date="2019" name="PLoS Negl. Trop. Dis.">
        <title>Whole genome sequencing of Entamoeba nuttalli reveals mammalian host-related molecular signatures and a novel octapeptide-repeat surface protein.</title>
        <authorList>
            <person name="Tanaka M."/>
            <person name="Makiuchi T."/>
            <person name="Komiyama T."/>
            <person name="Shiina T."/>
            <person name="Osaki K."/>
            <person name="Tachibana H."/>
        </authorList>
    </citation>
    <scope>NUCLEOTIDE SEQUENCE [LARGE SCALE GENOMIC DNA]</scope>
    <source>
        <strain evidence="1 2">P19-061405</strain>
    </source>
</reference>
<dbReference type="Proteomes" id="UP001628156">
    <property type="component" value="Unassembled WGS sequence"/>
</dbReference>
<keyword evidence="2" id="KW-1185">Reference proteome</keyword>
<proteinExistence type="predicted"/>
<name>A0ABQ0DV12_9EUKA</name>
<protein>
    <submittedName>
        <fullName evidence="1">Uncharacterized protein</fullName>
    </submittedName>
</protein>
<comment type="caution">
    <text evidence="1">The sequence shown here is derived from an EMBL/GenBank/DDBJ whole genome shotgun (WGS) entry which is preliminary data.</text>
</comment>
<gene>
    <name evidence="1" type="ORF">ENUP19_0301G0028</name>
</gene>
<dbReference type="EMBL" id="BAAFRS010000301">
    <property type="protein sequence ID" value="GAB1226686.1"/>
    <property type="molecule type" value="Genomic_DNA"/>
</dbReference>
<evidence type="ECO:0000313" key="1">
    <source>
        <dbReference type="EMBL" id="GAB1226686.1"/>
    </source>
</evidence>
<sequence length="204" mass="24196">MSIQSISASLENPRARRIASEHAFKNGFCFEQGVLLYLLNQYYDLVIKRQPKRSTLTLSCPHVESIQFEDEILDIDHFAEEQCKALSFQSDSQLKRKTLQRRMTKNKIYFIQNLLIDLLREKGLFFESKLAKITSKTIRLERINRVFYKNKLLLDCKQIHQLGNKINNYLLSLVETKKSFFIKQGDETLHQFWEEEIKEKCILE</sequence>
<evidence type="ECO:0000313" key="2">
    <source>
        <dbReference type="Proteomes" id="UP001628156"/>
    </source>
</evidence>
<accession>A0ABQ0DV12</accession>
<organism evidence="1 2">
    <name type="scientific">Entamoeba nuttalli</name>
    <dbReference type="NCBI Taxonomy" id="412467"/>
    <lineage>
        <taxon>Eukaryota</taxon>
        <taxon>Amoebozoa</taxon>
        <taxon>Evosea</taxon>
        <taxon>Archamoebae</taxon>
        <taxon>Mastigamoebida</taxon>
        <taxon>Entamoebidae</taxon>
        <taxon>Entamoeba</taxon>
    </lineage>
</organism>